<name>A0AA86SKA8_9FABA</name>
<gene>
    <name evidence="1" type="ORF">AYBTSS11_LOCUS15453</name>
</gene>
<accession>A0AA86SKA8</accession>
<evidence type="ECO:0000313" key="1">
    <source>
        <dbReference type="EMBL" id="CAJ1952726.1"/>
    </source>
</evidence>
<evidence type="ECO:0000313" key="2">
    <source>
        <dbReference type="Proteomes" id="UP001189624"/>
    </source>
</evidence>
<dbReference type="Gramene" id="rna-AYBTSS11_LOCUS15453">
    <property type="protein sequence ID" value="CAJ1952726.1"/>
    <property type="gene ID" value="gene-AYBTSS11_LOCUS15453"/>
</dbReference>
<sequence>MSDKLHLHTKDAHGHKYFSDEFTWLNNSPTKGGEHHAQETKEIQYYMKLYAHHPHLVFCFVAKTNLDVLV</sequence>
<dbReference type="AlphaFoldDB" id="A0AA86SKA8"/>
<dbReference type="EMBL" id="OY731401">
    <property type="protein sequence ID" value="CAJ1952726.1"/>
    <property type="molecule type" value="Genomic_DNA"/>
</dbReference>
<proteinExistence type="predicted"/>
<protein>
    <submittedName>
        <fullName evidence="1">Uncharacterized protein</fullName>
    </submittedName>
</protein>
<reference evidence="1" key="1">
    <citation type="submission" date="2023-10" db="EMBL/GenBank/DDBJ databases">
        <authorList>
            <person name="Domelevo Entfellner J.-B."/>
        </authorList>
    </citation>
    <scope>NUCLEOTIDE SEQUENCE</scope>
</reference>
<dbReference type="Proteomes" id="UP001189624">
    <property type="component" value="Chromosome 4"/>
</dbReference>
<organism evidence="1 2">
    <name type="scientific">Sphenostylis stenocarpa</name>
    <dbReference type="NCBI Taxonomy" id="92480"/>
    <lineage>
        <taxon>Eukaryota</taxon>
        <taxon>Viridiplantae</taxon>
        <taxon>Streptophyta</taxon>
        <taxon>Embryophyta</taxon>
        <taxon>Tracheophyta</taxon>
        <taxon>Spermatophyta</taxon>
        <taxon>Magnoliopsida</taxon>
        <taxon>eudicotyledons</taxon>
        <taxon>Gunneridae</taxon>
        <taxon>Pentapetalae</taxon>
        <taxon>rosids</taxon>
        <taxon>fabids</taxon>
        <taxon>Fabales</taxon>
        <taxon>Fabaceae</taxon>
        <taxon>Papilionoideae</taxon>
        <taxon>50 kb inversion clade</taxon>
        <taxon>NPAAA clade</taxon>
        <taxon>indigoferoid/millettioid clade</taxon>
        <taxon>Phaseoleae</taxon>
        <taxon>Sphenostylis</taxon>
    </lineage>
</organism>
<keyword evidence="2" id="KW-1185">Reference proteome</keyword>